<dbReference type="PANTHER" id="PTHR30126:SF40">
    <property type="entry name" value="HTH-TYPE TRANSCRIPTIONAL REGULATOR GLTR"/>
    <property type="match status" value="1"/>
</dbReference>
<dbReference type="GO" id="GO:0003700">
    <property type="term" value="F:DNA-binding transcription factor activity"/>
    <property type="evidence" value="ECO:0007669"/>
    <property type="project" value="InterPro"/>
</dbReference>
<proteinExistence type="inferred from homology"/>
<evidence type="ECO:0000256" key="1">
    <source>
        <dbReference type="ARBA" id="ARBA00009437"/>
    </source>
</evidence>
<sequence length="306" mass="33849">MDFSSLEIFCTVAAEQSITRAAHHLARVQSNVTTRVKQLEEELRVELFSREGRRMTLTPNGRRMLVYAQRLLALAEEAREAMSPDQPAGVLRIGAMESTAATRLPSLLSVYHSRWPQIELEISIGTSCSLIDDVLMSRVDCAFVADAGFGHVPGIGGVAERSGLSATRACTEDMLLVLPPNHPPVKRPEDLQIRTWAAFAKGCSYRSVLERWLGIRNAEHETGWKLMELTSYHTMLACVAARSCFALCPKSVLELQRAPLHVRTQPIAAVDTYLIARSAYSSGAYEALLRAVDTRIRVTRENGAAR</sequence>
<keyword evidence="7" id="KW-1185">Reference proteome</keyword>
<reference evidence="6 7" key="1">
    <citation type="submission" date="2019-05" db="EMBL/GenBank/DDBJ databases">
        <title>Burkholderia sp. DHOD12, isolated from subtropical forest soil.</title>
        <authorList>
            <person name="Gao Z.-H."/>
            <person name="Qiu L.-H."/>
        </authorList>
    </citation>
    <scope>NUCLEOTIDE SEQUENCE [LARGE SCALE GENOMIC DNA]</scope>
    <source>
        <strain evidence="6 7">DHOD12</strain>
    </source>
</reference>
<dbReference type="GO" id="GO:0000976">
    <property type="term" value="F:transcription cis-regulatory region binding"/>
    <property type="evidence" value="ECO:0007669"/>
    <property type="project" value="TreeGrafter"/>
</dbReference>
<dbReference type="FunFam" id="1.10.10.10:FF:000001">
    <property type="entry name" value="LysR family transcriptional regulator"/>
    <property type="match status" value="1"/>
</dbReference>
<dbReference type="OrthoDB" id="464481at2"/>
<dbReference type="InterPro" id="IPR000847">
    <property type="entry name" value="LysR_HTH_N"/>
</dbReference>
<dbReference type="Gene3D" id="1.10.10.10">
    <property type="entry name" value="Winged helix-like DNA-binding domain superfamily/Winged helix DNA-binding domain"/>
    <property type="match status" value="1"/>
</dbReference>
<keyword evidence="2" id="KW-0805">Transcription regulation</keyword>
<evidence type="ECO:0000313" key="7">
    <source>
        <dbReference type="Proteomes" id="UP000298656"/>
    </source>
</evidence>
<dbReference type="Pfam" id="PF03466">
    <property type="entry name" value="LysR_substrate"/>
    <property type="match status" value="1"/>
</dbReference>
<accession>A0A4P8IYB7</accession>
<keyword evidence="3" id="KW-0238">DNA-binding</keyword>
<evidence type="ECO:0000256" key="4">
    <source>
        <dbReference type="ARBA" id="ARBA00023163"/>
    </source>
</evidence>
<dbReference type="InterPro" id="IPR036390">
    <property type="entry name" value="WH_DNA-bd_sf"/>
</dbReference>
<dbReference type="RefSeq" id="WP_137335736.1">
    <property type="nucleotide sequence ID" value="NZ_CP040078.1"/>
</dbReference>
<name>A0A4P8IYB7_9BURK</name>
<dbReference type="Proteomes" id="UP000298656">
    <property type="component" value="Chromosome 2"/>
</dbReference>
<dbReference type="Pfam" id="PF00126">
    <property type="entry name" value="HTH_1"/>
    <property type="match status" value="1"/>
</dbReference>
<evidence type="ECO:0000313" key="6">
    <source>
        <dbReference type="EMBL" id="QCP52965.1"/>
    </source>
</evidence>
<dbReference type="SUPFAM" id="SSF46785">
    <property type="entry name" value="Winged helix' DNA-binding domain"/>
    <property type="match status" value="1"/>
</dbReference>
<evidence type="ECO:0000256" key="2">
    <source>
        <dbReference type="ARBA" id="ARBA00023015"/>
    </source>
</evidence>
<feature type="domain" description="HTH lysR-type" evidence="5">
    <location>
        <begin position="1"/>
        <end position="58"/>
    </location>
</feature>
<organism evidence="6 7">
    <name type="scientific">Trinickia violacea</name>
    <dbReference type="NCBI Taxonomy" id="2571746"/>
    <lineage>
        <taxon>Bacteria</taxon>
        <taxon>Pseudomonadati</taxon>
        <taxon>Pseudomonadota</taxon>
        <taxon>Betaproteobacteria</taxon>
        <taxon>Burkholderiales</taxon>
        <taxon>Burkholderiaceae</taxon>
        <taxon>Trinickia</taxon>
    </lineage>
</organism>
<dbReference type="Gene3D" id="3.40.190.290">
    <property type="match status" value="1"/>
</dbReference>
<dbReference type="SUPFAM" id="SSF53850">
    <property type="entry name" value="Periplasmic binding protein-like II"/>
    <property type="match status" value="1"/>
</dbReference>
<evidence type="ECO:0000259" key="5">
    <source>
        <dbReference type="PROSITE" id="PS50931"/>
    </source>
</evidence>
<gene>
    <name evidence="6" type="ORF">FAZ95_28080</name>
</gene>
<dbReference type="PANTHER" id="PTHR30126">
    <property type="entry name" value="HTH-TYPE TRANSCRIPTIONAL REGULATOR"/>
    <property type="match status" value="1"/>
</dbReference>
<dbReference type="PROSITE" id="PS50931">
    <property type="entry name" value="HTH_LYSR"/>
    <property type="match status" value="1"/>
</dbReference>
<dbReference type="InterPro" id="IPR005119">
    <property type="entry name" value="LysR_subst-bd"/>
</dbReference>
<protein>
    <submittedName>
        <fullName evidence="6">LysR family transcriptional regulator</fullName>
    </submittedName>
</protein>
<dbReference type="EMBL" id="CP040078">
    <property type="protein sequence ID" value="QCP52965.1"/>
    <property type="molecule type" value="Genomic_DNA"/>
</dbReference>
<dbReference type="InterPro" id="IPR036388">
    <property type="entry name" value="WH-like_DNA-bd_sf"/>
</dbReference>
<evidence type="ECO:0000256" key="3">
    <source>
        <dbReference type="ARBA" id="ARBA00023125"/>
    </source>
</evidence>
<dbReference type="AlphaFoldDB" id="A0A4P8IYB7"/>
<comment type="similarity">
    <text evidence="1">Belongs to the LysR transcriptional regulatory family.</text>
</comment>
<keyword evidence="4" id="KW-0804">Transcription</keyword>
<dbReference type="KEGG" id="tvl:FAZ95_28080"/>